<comment type="caution">
    <text evidence="2">The sequence shown here is derived from an EMBL/GenBank/DDBJ whole genome shotgun (WGS) entry which is preliminary data.</text>
</comment>
<proteinExistence type="predicted"/>
<organism evidence="2 3">
    <name type="scientific">Puccinia striiformis f. sp. tritici PST-78</name>
    <dbReference type="NCBI Taxonomy" id="1165861"/>
    <lineage>
        <taxon>Eukaryota</taxon>
        <taxon>Fungi</taxon>
        <taxon>Dikarya</taxon>
        <taxon>Basidiomycota</taxon>
        <taxon>Pucciniomycotina</taxon>
        <taxon>Pucciniomycetes</taxon>
        <taxon>Pucciniales</taxon>
        <taxon>Pucciniaceae</taxon>
        <taxon>Puccinia</taxon>
    </lineage>
</organism>
<gene>
    <name evidence="2" type="ORF">PSTG_16813</name>
</gene>
<sequence length="163" mass="18502">MTSIKKEQARYLQRITSKSLVEGHAWPPSSEDQPSIDQMIFNLMTHILTKFKDASSEVDQHAAVEKNSTFMYLDSLIAKKVHVYKKPSAAIDGSINAPTQSNRPKRSRKQLSSFQLSREADGNDNDDERIRNDLNHPFPSKIEITVFDTALPNNQLQHSNQHA</sequence>
<dbReference type="AlphaFoldDB" id="A0A0L0URW6"/>
<protein>
    <submittedName>
        <fullName evidence="2">Uncharacterized protein</fullName>
    </submittedName>
</protein>
<reference evidence="3" key="1">
    <citation type="submission" date="2014-03" db="EMBL/GenBank/DDBJ databases">
        <title>The Genome Sequence of Puccinia striiformis f. sp. tritici PST-78.</title>
        <authorList>
            <consortium name="The Broad Institute Genome Sequencing Platform"/>
            <person name="Cuomo C."/>
            <person name="Hulbert S."/>
            <person name="Chen X."/>
            <person name="Walker B."/>
            <person name="Young S.K."/>
            <person name="Zeng Q."/>
            <person name="Gargeya S."/>
            <person name="Fitzgerald M."/>
            <person name="Haas B."/>
            <person name="Abouelleil A."/>
            <person name="Alvarado L."/>
            <person name="Arachchi H.M."/>
            <person name="Berlin A.M."/>
            <person name="Chapman S.B."/>
            <person name="Goldberg J."/>
            <person name="Griggs A."/>
            <person name="Gujja S."/>
            <person name="Hansen M."/>
            <person name="Howarth C."/>
            <person name="Imamovic A."/>
            <person name="Larimer J."/>
            <person name="McCowan C."/>
            <person name="Montmayeur A."/>
            <person name="Murphy C."/>
            <person name="Neiman D."/>
            <person name="Pearson M."/>
            <person name="Priest M."/>
            <person name="Roberts A."/>
            <person name="Saif S."/>
            <person name="Shea T."/>
            <person name="Sisk P."/>
            <person name="Sykes S."/>
            <person name="Wortman J."/>
            <person name="Nusbaum C."/>
            <person name="Birren B."/>
        </authorList>
    </citation>
    <scope>NUCLEOTIDE SEQUENCE [LARGE SCALE GENOMIC DNA]</scope>
    <source>
        <strain evidence="3">race PST-78</strain>
    </source>
</reference>
<evidence type="ECO:0000313" key="3">
    <source>
        <dbReference type="Proteomes" id="UP000054564"/>
    </source>
</evidence>
<name>A0A0L0URW6_9BASI</name>
<keyword evidence="3" id="KW-1185">Reference proteome</keyword>
<evidence type="ECO:0000313" key="2">
    <source>
        <dbReference type="EMBL" id="KNE89720.1"/>
    </source>
</evidence>
<feature type="region of interest" description="Disordered" evidence="1">
    <location>
        <begin position="88"/>
        <end position="135"/>
    </location>
</feature>
<dbReference type="Proteomes" id="UP000054564">
    <property type="component" value="Unassembled WGS sequence"/>
</dbReference>
<evidence type="ECO:0000256" key="1">
    <source>
        <dbReference type="SAM" id="MobiDB-lite"/>
    </source>
</evidence>
<dbReference type="EMBL" id="AJIL01000302">
    <property type="protein sequence ID" value="KNE89720.1"/>
    <property type="molecule type" value="Genomic_DNA"/>
</dbReference>
<dbReference type="STRING" id="1165861.A0A0L0URW6"/>
<accession>A0A0L0URW6</accession>